<keyword evidence="1" id="KW-0732">Signal</keyword>
<dbReference type="InterPro" id="IPR001466">
    <property type="entry name" value="Beta-lactam-related"/>
</dbReference>
<dbReference type="EMBL" id="JBHSDU010000001">
    <property type="protein sequence ID" value="MFC4307784.1"/>
    <property type="molecule type" value="Genomic_DNA"/>
</dbReference>
<feature type="domain" description="Beta-lactamase-related" evidence="2">
    <location>
        <begin position="32"/>
        <end position="345"/>
    </location>
</feature>
<feature type="chain" id="PRO_5046949608" evidence="1">
    <location>
        <begin position="23"/>
        <end position="558"/>
    </location>
</feature>
<evidence type="ECO:0000313" key="3">
    <source>
        <dbReference type="EMBL" id="MFC4307784.1"/>
    </source>
</evidence>
<organism evidence="3 4">
    <name type="scientific">Steroidobacter flavus</name>
    <dbReference type="NCBI Taxonomy" id="1842136"/>
    <lineage>
        <taxon>Bacteria</taxon>
        <taxon>Pseudomonadati</taxon>
        <taxon>Pseudomonadota</taxon>
        <taxon>Gammaproteobacteria</taxon>
        <taxon>Steroidobacterales</taxon>
        <taxon>Steroidobacteraceae</taxon>
        <taxon>Steroidobacter</taxon>
    </lineage>
</organism>
<name>A0ABV8SN08_9GAMM</name>
<keyword evidence="3" id="KW-0378">Hydrolase</keyword>
<comment type="caution">
    <text evidence="3">The sequence shown here is derived from an EMBL/GenBank/DDBJ whole genome shotgun (WGS) entry which is preliminary data.</text>
</comment>
<feature type="signal peptide" evidence="1">
    <location>
        <begin position="1"/>
        <end position="22"/>
    </location>
</feature>
<keyword evidence="4" id="KW-1185">Reference proteome</keyword>
<accession>A0ABV8SN08</accession>
<proteinExistence type="predicted"/>
<dbReference type="Pfam" id="PF00144">
    <property type="entry name" value="Beta-lactamase"/>
    <property type="match status" value="1"/>
</dbReference>
<dbReference type="InterPro" id="IPR050491">
    <property type="entry name" value="AmpC-like"/>
</dbReference>
<evidence type="ECO:0000256" key="1">
    <source>
        <dbReference type="SAM" id="SignalP"/>
    </source>
</evidence>
<dbReference type="PANTHER" id="PTHR46825">
    <property type="entry name" value="D-ALANYL-D-ALANINE-CARBOXYPEPTIDASE/ENDOPEPTIDASE AMPH"/>
    <property type="match status" value="1"/>
</dbReference>
<dbReference type="EC" id="3.-.-.-" evidence="3"/>
<dbReference type="SUPFAM" id="SSF56601">
    <property type="entry name" value="beta-lactamase/transpeptidase-like"/>
    <property type="match status" value="1"/>
</dbReference>
<evidence type="ECO:0000259" key="2">
    <source>
        <dbReference type="Pfam" id="PF00144"/>
    </source>
</evidence>
<dbReference type="Proteomes" id="UP001595904">
    <property type="component" value="Unassembled WGS sequence"/>
</dbReference>
<dbReference type="RefSeq" id="WP_380594341.1">
    <property type="nucleotide sequence ID" value="NZ_JBHSDU010000001.1"/>
</dbReference>
<dbReference type="InterPro" id="IPR012338">
    <property type="entry name" value="Beta-lactam/transpept-like"/>
</dbReference>
<dbReference type="Gene3D" id="3.40.710.10">
    <property type="entry name" value="DD-peptidase/beta-lactamase superfamily"/>
    <property type="match status" value="1"/>
</dbReference>
<sequence>MMFHSILVAVAAVAFAAAPVHADGEDARARQVDALFKQYDRPDSPGAVVGIYHHGKMVYARGFGQADLEQGRANTPHTRFHVASVSKQFTAYSIAMLARQGKIDLDADIRKYLPRLANLDRKITVRQLILHTSGLRDQWALMVLGGHSMAGVIDQQQILNVVERQTGLNFEPGSEQLYSNTNYTLLAEIVKAVSGRTLRQYTTENIFQPLGMKNTFFYDDVTELVTGRANSYERHGDRWSRVLLNYNNVGATSLLTTAEDMVKWVANFSHPTVGDAALIDQVSTLGQLNDGSAVNYAFGLRRFVVGGHETITHSGKDAGFLAFVGYVPGQDFGFFLGTNLSFNLRPVLDRITEIYIGNGPADDGWPTAVATPAALVKELVGSYQNERLPLLELVAKEGVLQIRSGEEQTPAEFWSDGTFGYGPHYREHFRIVRDGAGKISGVERISIRDLTQLSYRRVQPVAAPGLESFRDVLGDYRSPELDITYTLAAENGRLLMRSLWTTQPIVVTPRQRDRFELSIPEAGECVMLIERDAKGRPTGARLQGGRIRNVLLERHEAS</sequence>
<reference evidence="4" key="1">
    <citation type="journal article" date="2019" name="Int. J. Syst. Evol. Microbiol.">
        <title>The Global Catalogue of Microorganisms (GCM) 10K type strain sequencing project: providing services to taxonomists for standard genome sequencing and annotation.</title>
        <authorList>
            <consortium name="The Broad Institute Genomics Platform"/>
            <consortium name="The Broad Institute Genome Sequencing Center for Infectious Disease"/>
            <person name="Wu L."/>
            <person name="Ma J."/>
        </authorList>
    </citation>
    <scope>NUCLEOTIDE SEQUENCE [LARGE SCALE GENOMIC DNA]</scope>
    <source>
        <strain evidence="4">CGMCC 1.10759</strain>
    </source>
</reference>
<dbReference type="GO" id="GO:0016787">
    <property type="term" value="F:hydrolase activity"/>
    <property type="evidence" value="ECO:0007669"/>
    <property type="project" value="UniProtKB-KW"/>
</dbReference>
<evidence type="ECO:0000313" key="4">
    <source>
        <dbReference type="Proteomes" id="UP001595904"/>
    </source>
</evidence>
<dbReference type="PANTHER" id="PTHR46825:SF9">
    <property type="entry name" value="BETA-LACTAMASE-RELATED DOMAIN-CONTAINING PROTEIN"/>
    <property type="match status" value="1"/>
</dbReference>
<protein>
    <submittedName>
        <fullName evidence="3">Serine hydrolase domain-containing protein</fullName>
        <ecNumber evidence="3">3.-.-.-</ecNumber>
    </submittedName>
</protein>
<gene>
    <name evidence="3" type="ORF">ACFPN2_01710</name>
</gene>